<protein>
    <recommendedName>
        <fullName evidence="4">Putative lipoate-protein ligase A</fullName>
    </recommendedName>
</protein>
<dbReference type="KEGG" id="lth:KLTH0H11264g"/>
<dbReference type="SUPFAM" id="SSF55681">
    <property type="entry name" value="Class II aaRS and biotin synthetases"/>
    <property type="match status" value="1"/>
</dbReference>
<dbReference type="EMBL" id="CU928180">
    <property type="protein sequence ID" value="CAR30499.1"/>
    <property type="molecule type" value="Genomic_DNA"/>
</dbReference>
<organism evidence="6 7">
    <name type="scientific">Lachancea thermotolerans (strain ATCC 56472 / CBS 6340 / NRRL Y-8284)</name>
    <name type="common">Yeast</name>
    <name type="synonym">Kluyveromyces thermotolerans</name>
    <dbReference type="NCBI Taxonomy" id="559295"/>
    <lineage>
        <taxon>Eukaryota</taxon>
        <taxon>Fungi</taxon>
        <taxon>Dikarya</taxon>
        <taxon>Ascomycota</taxon>
        <taxon>Saccharomycotina</taxon>
        <taxon>Saccharomycetes</taxon>
        <taxon>Saccharomycetales</taxon>
        <taxon>Saccharomycetaceae</taxon>
        <taxon>Lachancea</taxon>
    </lineage>
</organism>
<feature type="domain" description="BPL/LPL catalytic" evidence="5">
    <location>
        <begin position="137"/>
        <end position="306"/>
    </location>
</feature>
<dbReference type="HOGENOM" id="CLU_022986_2_0_1"/>
<evidence type="ECO:0000256" key="2">
    <source>
        <dbReference type="ARBA" id="ARBA00005085"/>
    </source>
</evidence>
<dbReference type="InterPro" id="IPR004143">
    <property type="entry name" value="BPL_LPL_catalytic"/>
</dbReference>
<dbReference type="GO" id="GO:0005739">
    <property type="term" value="C:mitochondrion"/>
    <property type="evidence" value="ECO:0007669"/>
    <property type="project" value="TreeGrafter"/>
</dbReference>
<dbReference type="CDD" id="cd16443">
    <property type="entry name" value="LplA"/>
    <property type="match status" value="1"/>
</dbReference>
<sequence>MLGAIHTKALSRGAYFKSRCFRRYVSTQTPLELDSTARDENYADLNYMYTDMFAGSDVKSPVVGTGGKEGLSEIDQLNAEISETYDFTAQPLSGHELEQVVRSAGRFILKSLSNNPYYNLALEDYVFLNTPVPKEGLFSSERLLFYVNDRCVVIGKNQNPWRELFLDECSKKGYEFVRRKSGGGAVVHDLGNVNYSYLTSRDLFRREYFNKQIMNWLVHAFPSASIGLSPRGDINLDNKKVSGSAFKVAKGKSYHHGTMLVNADLASFSGLLKPDFLKGIEWSGGSVESVRSRVTNLSQMGIGNTDTFVDICTEGFKYLMNENMPVYWADESYTRNAQICETISHLKSDEWLYDSGPNFTVSFNGHTINVEKGIIKDSTISEGIGSHFRDFVSLLRKNKHFKTDIEI</sequence>
<comment type="function">
    <text evidence="1">Catalyzes both the ATP-dependent activation of exogenously supplied lipoate to lipoyl-AMP and the transfer of the activated lipoyl onto the lipoyl domains of lipoate-dependent enzymes.</text>
</comment>
<dbReference type="NCBIfam" id="TIGR00545">
    <property type="entry name" value="lipoyltrans"/>
    <property type="match status" value="1"/>
</dbReference>
<dbReference type="OMA" id="KCAVIGK"/>
<dbReference type="FunCoup" id="C5E388">
    <property type="interactions" value="280"/>
</dbReference>
<gene>
    <name evidence="6" type="ordered locus">KLTH0H11264g</name>
</gene>
<dbReference type="PROSITE" id="PS51733">
    <property type="entry name" value="BPL_LPL_CATALYTIC"/>
    <property type="match status" value="1"/>
</dbReference>
<dbReference type="UniPathway" id="UPA00537">
    <property type="reaction ID" value="UER00595"/>
</dbReference>
<dbReference type="GO" id="GO:0017118">
    <property type="term" value="F:lipoyltransferase activity"/>
    <property type="evidence" value="ECO:0007669"/>
    <property type="project" value="TreeGrafter"/>
</dbReference>
<dbReference type="GO" id="GO:0009249">
    <property type="term" value="P:protein lipoylation"/>
    <property type="evidence" value="ECO:0007669"/>
    <property type="project" value="InterPro"/>
</dbReference>
<dbReference type="Pfam" id="PF21948">
    <property type="entry name" value="LplA-B_cat"/>
    <property type="match status" value="1"/>
</dbReference>
<evidence type="ECO:0000256" key="1">
    <source>
        <dbReference type="ARBA" id="ARBA00003253"/>
    </source>
</evidence>
<proteinExistence type="inferred from homology"/>
<dbReference type="Gene3D" id="3.30.930.10">
    <property type="entry name" value="Bira Bifunctional Protein, Domain 2"/>
    <property type="match status" value="1"/>
</dbReference>
<evidence type="ECO:0000259" key="5">
    <source>
        <dbReference type="PROSITE" id="PS51733"/>
    </source>
</evidence>
<dbReference type="InterPro" id="IPR045864">
    <property type="entry name" value="aa-tRNA-synth_II/BPL/LPL"/>
</dbReference>
<dbReference type="InterPro" id="IPR004562">
    <property type="entry name" value="LipoylTrfase_LipoateP_Ligase"/>
</dbReference>
<dbReference type="RefSeq" id="XP_002556361.1">
    <property type="nucleotide sequence ID" value="XM_002556315.1"/>
</dbReference>
<dbReference type="eggNOG" id="KOG3159">
    <property type="taxonomic scope" value="Eukaryota"/>
</dbReference>
<dbReference type="OrthoDB" id="201621at2759"/>
<accession>C5E388</accession>
<dbReference type="InParanoid" id="C5E388"/>
<dbReference type="PANTHER" id="PTHR12561:SF3">
    <property type="entry name" value="LIPOYLTRANSFERASE 1, MITOCHONDRIAL"/>
    <property type="match status" value="1"/>
</dbReference>
<dbReference type="STRING" id="559295.C5E388"/>
<comment type="similarity">
    <text evidence="3">Belongs to the LplA family.</text>
</comment>
<keyword evidence="7" id="KW-1185">Reference proteome</keyword>
<comment type="pathway">
    <text evidence="2">Protein modification; protein lipoylation via exogenous pathway; protein N(6)-(lipoyl)lysine from lipoate: step 2/2.</text>
</comment>
<reference evidence="6 7" key="1">
    <citation type="journal article" date="2009" name="Genome Res.">
        <title>Comparative genomics of protoploid Saccharomycetaceae.</title>
        <authorList>
            <consortium name="The Genolevures Consortium"/>
            <person name="Souciet J.-L."/>
            <person name="Dujon B."/>
            <person name="Gaillardin C."/>
            <person name="Johnston M."/>
            <person name="Baret P.V."/>
            <person name="Cliften P."/>
            <person name="Sherman D.J."/>
            <person name="Weissenbach J."/>
            <person name="Westhof E."/>
            <person name="Wincker P."/>
            <person name="Jubin C."/>
            <person name="Poulain J."/>
            <person name="Barbe V."/>
            <person name="Segurens B."/>
            <person name="Artiguenave F."/>
            <person name="Anthouard V."/>
            <person name="Vacherie B."/>
            <person name="Val M.-E."/>
            <person name="Fulton R.S."/>
            <person name="Minx P."/>
            <person name="Wilson R."/>
            <person name="Durrens P."/>
            <person name="Jean G."/>
            <person name="Marck C."/>
            <person name="Martin T."/>
            <person name="Nikolski M."/>
            <person name="Rolland T."/>
            <person name="Seret M.-L."/>
            <person name="Casaregola S."/>
            <person name="Despons L."/>
            <person name="Fairhead C."/>
            <person name="Fischer G."/>
            <person name="Lafontaine I."/>
            <person name="Leh V."/>
            <person name="Lemaire M."/>
            <person name="de Montigny J."/>
            <person name="Neuveglise C."/>
            <person name="Thierry A."/>
            <person name="Blanc-Lenfle I."/>
            <person name="Bleykasten C."/>
            <person name="Diffels J."/>
            <person name="Fritsch E."/>
            <person name="Frangeul L."/>
            <person name="Goeffon A."/>
            <person name="Jauniaux N."/>
            <person name="Kachouri-Lafond R."/>
            <person name="Payen C."/>
            <person name="Potier S."/>
            <person name="Pribylova L."/>
            <person name="Ozanne C."/>
            <person name="Richard G.-F."/>
            <person name="Sacerdot C."/>
            <person name="Straub M.-L."/>
            <person name="Talla E."/>
        </authorList>
    </citation>
    <scope>NUCLEOTIDE SEQUENCE [LARGE SCALE GENOMIC DNA]</scope>
    <source>
        <strain evidence="7">ATCC 56472 / CBS 6340 / NRRL Y-8284</strain>
    </source>
</reference>
<evidence type="ECO:0000313" key="6">
    <source>
        <dbReference type="EMBL" id="CAR30499.1"/>
    </source>
</evidence>
<dbReference type="GeneID" id="8294692"/>
<name>C5E388_LACTC</name>
<dbReference type="AlphaFoldDB" id="C5E388"/>
<dbReference type="PANTHER" id="PTHR12561">
    <property type="entry name" value="LIPOATE-PROTEIN LIGASE"/>
    <property type="match status" value="1"/>
</dbReference>
<evidence type="ECO:0000256" key="3">
    <source>
        <dbReference type="ARBA" id="ARBA00008242"/>
    </source>
</evidence>
<evidence type="ECO:0000313" key="7">
    <source>
        <dbReference type="Proteomes" id="UP000002036"/>
    </source>
</evidence>
<evidence type="ECO:0000256" key="4">
    <source>
        <dbReference type="ARBA" id="ARBA00015925"/>
    </source>
</evidence>
<dbReference type="Proteomes" id="UP000002036">
    <property type="component" value="Chromosome H"/>
</dbReference>